<evidence type="ECO:0000256" key="7">
    <source>
        <dbReference type="ARBA" id="ARBA00022645"/>
    </source>
</evidence>
<evidence type="ECO:0000313" key="25">
    <source>
        <dbReference type="Proteomes" id="UP000268007"/>
    </source>
</evidence>
<proteinExistence type="predicted"/>
<keyword evidence="9" id="KW-0479">Metal-binding</keyword>
<dbReference type="GO" id="GO:0005576">
    <property type="term" value="C:extracellular region"/>
    <property type="evidence" value="ECO:0007669"/>
    <property type="project" value="UniProtKB-SubCell"/>
</dbReference>
<evidence type="ECO:0000256" key="9">
    <source>
        <dbReference type="ARBA" id="ARBA00022723"/>
    </source>
</evidence>
<dbReference type="PANTHER" id="PTHR12053:SF3">
    <property type="entry name" value="CARBOXYPEPTIDASE Q"/>
    <property type="match status" value="1"/>
</dbReference>
<evidence type="ECO:0000256" key="1">
    <source>
        <dbReference type="ARBA" id="ARBA00004240"/>
    </source>
</evidence>
<dbReference type="GO" id="GO:0004180">
    <property type="term" value="F:carboxypeptidase activity"/>
    <property type="evidence" value="ECO:0007669"/>
    <property type="project" value="UniProtKB-KW"/>
</dbReference>
<dbReference type="InterPro" id="IPR007484">
    <property type="entry name" value="Peptidase_M28"/>
</dbReference>
<dbReference type="Gene3D" id="3.40.630.10">
    <property type="entry name" value="Zn peptidases"/>
    <property type="match status" value="1"/>
</dbReference>
<evidence type="ECO:0000256" key="5">
    <source>
        <dbReference type="ARBA" id="ARBA00014116"/>
    </source>
</evidence>
<dbReference type="Pfam" id="PF02225">
    <property type="entry name" value="PA"/>
    <property type="match status" value="1"/>
</dbReference>
<evidence type="ECO:0000256" key="8">
    <source>
        <dbReference type="ARBA" id="ARBA00022670"/>
    </source>
</evidence>
<dbReference type="PANTHER" id="PTHR12053">
    <property type="entry name" value="PROTEASE FAMILY M28 PLASMA GLUTAMATE CARBOXYPEPTIDASE-RELATED"/>
    <property type="match status" value="1"/>
</dbReference>
<evidence type="ECO:0000256" key="4">
    <source>
        <dbReference type="ARBA" id="ARBA00004613"/>
    </source>
</evidence>
<feature type="signal peptide" evidence="21">
    <location>
        <begin position="1"/>
        <end position="20"/>
    </location>
</feature>
<keyword evidence="14" id="KW-0333">Golgi apparatus</keyword>
<dbReference type="GO" id="GO:0046872">
    <property type="term" value="F:metal ion binding"/>
    <property type="evidence" value="ECO:0007669"/>
    <property type="project" value="UniProtKB-KW"/>
</dbReference>
<accession>A0A495J9G9</accession>
<evidence type="ECO:0000256" key="10">
    <source>
        <dbReference type="ARBA" id="ARBA00022729"/>
    </source>
</evidence>
<comment type="subcellular location">
    <subcellularLocation>
        <location evidence="1">Endoplasmic reticulum</location>
    </subcellularLocation>
    <subcellularLocation>
        <location evidence="3">Golgi apparatus</location>
    </subcellularLocation>
    <subcellularLocation>
        <location evidence="2">Lysosome</location>
    </subcellularLocation>
    <subcellularLocation>
        <location evidence="4">Secreted</location>
    </subcellularLocation>
</comment>
<sequence length="464" mass="50294">MKFKLTLFSLLSISIATASAQSTDSLMLRKIYDEELVNGQCYQNLHYLCKNIGQRLSGSANAQKAVDWSKKLMESYGFDRVFLQEAMVTHWVRGEKEVGKIIDGEKQIPVAIAALGGSVATPAGGLSASVIEVHSLGELKDLGEAAIKGKIVFFNRPFDPRFIETGSAYGTAGDQRFAGAAAAAKFGAVGVIVRSLTESIDNYPHTGTTRYDADGVKIPAAAISTMAANQLSNMLRLKKLPVIKFYFKQSCQLLPDVLSYNVVGEIKGSENPNKYIIVGGHLDSWDLAEGAHDDGTGVMQSVEVLRILNATGYKPKNTIRAVFFMDEESGGKGGAKYAELAKANNEEHIAAIETDEGGFTPRGFSFVDASPAFLKGINKNWSTLLAPYESDRLVAGGGGSDIEHLKATRPGIVLIGFRPDSQRYFDIHHTPNDVFENVNKRELELGAASMASLIYLIDQHGLNF</sequence>
<protein>
    <recommendedName>
        <fullName evidence="5">Carboxypeptidase Q</fullName>
    </recommendedName>
    <alternativeName>
        <fullName evidence="20">Plasma glutamate carboxypeptidase</fullName>
    </alternativeName>
</protein>
<keyword evidence="15" id="KW-0482">Metalloprotease</keyword>
<keyword evidence="6" id="KW-0964">Secreted</keyword>
<dbReference type="GO" id="GO:0005764">
    <property type="term" value="C:lysosome"/>
    <property type="evidence" value="ECO:0007669"/>
    <property type="project" value="UniProtKB-SubCell"/>
</dbReference>
<keyword evidence="8" id="KW-0645">Protease</keyword>
<dbReference type="Gene3D" id="3.50.30.30">
    <property type="match status" value="1"/>
</dbReference>
<dbReference type="Pfam" id="PF04389">
    <property type="entry name" value="Peptidase_M28"/>
    <property type="match status" value="1"/>
</dbReference>
<dbReference type="Proteomes" id="UP000268007">
    <property type="component" value="Unassembled WGS sequence"/>
</dbReference>
<keyword evidence="12" id="KW-0256">Endoplasmic reticulum</keyword>
<evidence type="ECO:0000256" key="14">
    <source>
        <dbReference type="ARBA" id="ARBA00023034"/>
    </source>
</evidence>
<feature type="domain" description="Peptidase M28" evidence="23">
    <location>
        <begin position="261"/>
        <end position="445"/>
    </location>
</feature>
<keyword evidence="10 21" id="KW-0732">Signal</keyword>
<keyword evidence="13" id="KW-0862">Zinc</keyword>
<dbReference type="OrthoDB" id="9769665at2"/>
<evidence type="ECO:0000256" key="17">
    <source>
        <dbReference type="ARBA" id="ARBA00023180"/>
    </source>
</evidence>
<dbReference type="RefSeq" id="WP_121201696.1">
    <property type="nucleotide sequence ID" value="NZ_RBKU01000001.1"/>
</dbReference>
<organism evidence="24 25">
    <name type="scientific">Mucilaginibacter gracilis</name>
    <dbReference type="NCBI Taxonomy" id="423350"/>
    <lineage>
        <taxon>Bacteria</taxon>
        <taxon>Pseudomonadati</taxon>
        <taxon>Bacteroidota</taxon>
        <taxon>Sphingobacteriia</taxon>
        <taxon>Sphingobacteriales</taxon>
        <taxon>Sphingobacteriaceae</taxon>
        <taxon>Mucilaginibacter</taxon>
    </lineage>
</organism>
<gene>
    <name evidence="24" type="ORF">BDD43_5931</name>
</gene>
<evidence type="ECO:0000256" key="13">
    <source>
        <dbReference type="ARBA" id="ARBA00022833"/>
    </source>
</evidence>
<evidence type="ECO:0000256" key="12">
    <source>
        <dbReference type="ARBA" id="ARBA00022824"/>
    </source>
</evidence>
<reference evidence="24 25" key="1">
    <citation type="submission" date="2018-10" db="EMBL/GenBank/DDBJ databases">
        <title>Genomic Encyclopedia of Archaeal and Bacterial Type Strains, Phase II (KMG-II): from individual species to whole genera.</title>
        <authorList>
            <person name="Goeker M."/>
        </authorList>
    </citation>
    <scope>NUCLEOTIDE SEQUENCE [LARGE SCALE GENOMIC DNA]</scope>
    <source>
        <strain evidence="24 25">DSM 18602</strain>
    </source>
</reference>
<feature type="chain" id="PRO_5019813406" description="Carboxypeptidase Q" evidence="21">
    <location>
        <begin position="21"/>
        <end position="464"/>
    </location>
</feature>
<dbReference type="GO" id="GO:0070573">
    <property type="term" value="F:metallodipeptidase activity"/>
    <property type="evidence" value="ECO:0007669"/>
    <property type="project" value="InterPro"/>
</dbReference>
<comment type="subunit">
    <text evidence="19">Homodimer. The monomeric form is inactive while the homodimer is active.</text>
</comment>
<evidence type="ECO:0000256" key="2">
    <source>
        <dbReference type="ARBA" id="ARBA00004371"/>
    </source>
</evidence>
<evidence type="ECO:0000256" key="16">
    <source>
        <dbReference type="ARBA" id="ARBA00023145"/>
    </source>
</evidence>
<dbReference type="InterPro" id="IPR003137">
    <property type="entry name" value="PA_domain"/>
</dbReference>
<dbReference type="InterPro" id="IPR039866">
    <property type="entry name" value="CPQ"/>
</dbReference>
<dbReference type="EMBL" id="RBKU01000001">
    <property type="protein sequence ID" value="RKR85660.1"/>
    <property type="molecule type" value="Genomic_DNA"/>
</dbReference>
<evidence type="ECO:0000313" key="24">
    <source>
        <dbReference type="EMBL" id="RKR85660.1"/>
    </source>
</evidence>
<evidence type="ECO:0000259" key="23">
    <source>
        <dbReference type="Pfam" id="PF04389"/>
    </source>
</evidence>
<keyword evidence="18" id="KW-0458">Lysosome</keyword>
<evidence type="ECO:0000259" key="22">
    <source>
        <dbReference type="Pfam" id="PF02225"/>
    </source>
</evidence>
<evidence type="ECO:0000256" key="11">
    <source>
        <dbReference type="ARBA" id="ARBA00022801"/>
    </source>
</evidence>
<evidence type="ECO:0000256" key="20">
    <source>
        <dbReference type="ARBA" id="ARBA00033328"/>
    </source>
</evidence>
<evidence type="ECO:0000256" key="18">
    <source>
        <dbReference type="ARBA" id="ARBA00023228"/>
    </source>
</evidence>
<comment type="caution">
    <text evidence="24">The sequence shown here is derived from an EMBL/GenBank/DDBJ whole genome shotgun (WGS) entry which is preliminary data.</text>
</comment>
<keyword evidence="17" id="KW-0325">Glycoprotein</keyword>
<feature type="domain" description="PA" evidence="22">
    <location>
        <begin position="145"/>
        <end position="231"/>
    </location>
</feature>
<evidence type="ECO:0000256" key="19">
    <source>
        <dbReference type="ARBA" id="ARBA00025833"/>
    </source>
</evidence>
<evidence type="ECO:0000256" key="3">
    <source>
        <dbReference type="ARBA" id="ARBA00004555"/>
    </source>
</evidence>
<evidence type="ECO:0000256" key="21">
    <source>
        <dbReference type="SAM" id="SignalP"/>
    </source>
</evidence>
<keyword evidence="7 24" id="KW-0121">Carboxypeptidase</keyword>
<keyword evidence="16" id="KW-0865">Zymogen</keyword>
<keyword evidence="11" id="KW-0378">Hydrolase</keyword>
<name>A0A495J9G9_9SPHI</name>
<evidence type="ECO:0000256" key="15">
    <source>
        <dbReference type="ARBA" id="ARBA00023049"/>
    </source>
</evidence>
<dbReference type="GO" id="GO:0006508">
    <property type="term" value="P:proteolysis"/>
    <property type="evidence" value="ECO:0007669"/>
    <property type="project" value="UniProtKB-KW"/>
</dbReference>
<evidence type="ECO:0000256" key="6">
    <source>
        <dbReference type="ARBA" id="ARBA00022525"/>
    </source>
</evidence>
<dbReference type="AlphaFoldDB" id="A0A495J9G9"/>
<dbReference type="SUPFAM" id="SSF53187">
    <property type="entry name" value="Zn-dependent exopeptidases"/>
    <property type="match status" value="1"/>
</dbReference>
<keyword evidence="25" id="KW-1185">Reference proteome</keyword>